<evidence type="ECO:0000313" key="2">
    <source>
        <dbReference type="Proteomes" id="UP000230859"/>
    </source>
</evidence>
<organism evidence="1 2">
    <name type="scientific">Candidatus Abzuiibacterium crystallinum</name>
    <dbReference type="NCBI Taxonomy" id="1974748"/>
    <lineage>
        <taxon>Bacteria</taxon>
        <taxon>Pseudomonadati</taxon>
        <taxon>Candidatus Omnitrophota</taxon>
        <taxon>Candidatus Abzuiibacterium</taxon>
    </lineage>
</organism>
<dbReference type="AlphaFoldDB" id="A0A2H0LQH5"/>
<dbReference type="Proteomes" id="UP000230859">
    <property type="component" value="Unassembled WGS sequence"/>
</dbReference>
<proteinExistence type="predicted"/>
<accession>A0A2H0LQH5</accession>
<reference evidence="1 2" key="1">
    <citation type="submission" date="2017-09" db="EMBL/GenBank/DDBJ databases">
        <title>Depth-based differentiation of microbial function through sediment-hosted aquifers and enrichment of novel symbionts in the deep terrestrial subsurface.</title>
        <authorList>
            <person name="Probst A.J."/>
            <person name="Ladd B."/>
            <person name="Jarett J.K."/>
            <person name="Geller-Mcgrath D.E."/>
            <person name="Sieber C.M."/>
            <person name="Emerson J.B."/>
            <person name="Anantharaman K."/>
            <person name="Thomas B.C."/>
            <person name="Malmstrom R."/>
            <person name="Stieglmeier M."/>
            <person name="Klingl A."/>
            <person name="Woyke T."/>
            <person name="Ryan C.M."/>
            <person name="Banfield J.F."/>
        </authorList>
    </citation>
    <scope>NUCLEOTIDE SEQUENCE [LARGE SCALE GENOMIC DNA]</scope>
    <source>
        <strain evidence="1">CG11_big_fil_rev_8_21_14_0_20_45_26</strain>
    </source>
</reference>
<protein>
    <submittedName>
        <fullName evidence="1">Uncharacterized protein</fullName>
    </submittedName>
</protein>
<dbReference type="EMBL" id="PCVY01000037">
    <property type="protein sequence ID" value="PIQ86693.1"/>
    <property type="molecule type" value="Genomic_DNA"/>
</dbReference>
<gene>
    <name evidence="1" type="ORF">COV74_03755</name>
</gene>
<evidence type="ECO:0000313" key="1">
    <source>
        <dbReference type="EMBL" id="PIQ86693.1"/>
    </source>
</evidence>
<comment type="caution">
    <text evidence="1">The sequence shown here is derived from an EMBL/GenBank/DDBJ whole genome shotgun (WGS) entry which is preliminary data.</text>
</comment>
<name>A0A2H0LQH5_9BACT</name>
<sequence length="106" mass="12189">MKSDFPHMTFWVVIIAIVLSLPSIGRAKDLLDDNPYLKTTNDHMKQGGYFKKDSAYIKSTSKTPYFNSKSPYMKKKSPYFQKRPVTAEGSNVFVRGYKKLTSFFTS</sequence>